<dbReference type="GeneTree" id="ENSGT00940000154003"/>
<evidence type="ECO:0000256" key="3">
    <source>
        <dbReference type="ARBA" id="ARBA00023054"/>
    </source>
</evidence>
<comment type="subcellular location">
    <subcellularLocation>
        <location evidence="1">Cytoplasm</location>
        <location evidence="1">Cytoskeleton</location>
        <location evidence="1">Microtubule organizing center</location>
        <location evidence="1">Centrosome</location>
    </subcellularLocation>
</comment>
<dbReference type="InterPro" id="IPR052116">
    <property type="entry name" value="Centro_Cilium_Assembly"/>
</dbReference>
<dbReference type="GO" id="GO:0005814">
    <property type="term" value="C:centriole"/>
    <property type="evidence" value="ECO:0007669"/>
    <property type="project" value="TreeGrafter"/>
</dbReference>
<name>H3C7X6_TETNG</name>
<evidence type="ECO:0000256" key="4">
    <source>
        <dbReference type="ARBA" id="ARBA00023212"/>
    </source>
</evidence>
<dbReference type="GO" id="GO:0051660">
    <property type="term" value="P:establishment of centrosome localization"/>
    <property type="evidence" value="ECO:0007669"/>
    <property type="project" value="TreeGrafter"/>
</dbReference>
<dbReference type="InParanoid" id="H3C7X6"/>
<evidence type="ECO:0000256" key="5">
    <source>
        <dbReference type="SAM" id="Coils"/>
    </source>
</evidence>
<reference evidence="7" key="2">
    <citation type="submission" date="2025-08" db="UniProtKB">
        <authorList>
            <consortium name="Ensembl"/>
        </authorList>
    </citation>
    <scope>IDENTIFICATION</scope>
</reference>
<evidence type="ECO:0000256" key="1">
    <source>
        <dbReference type="ARBA" id="ARBA00004300"/>
    </source>
</evidence>
<evidence type="ECO:0000313" key="7">
    <source>
        <dbReference type="Ensembl" id="ENSTNIP00000004348.1"/>
    </source>
</evidence>
<keyword evidence="2" id="KW-0963">Cytoplasm</keyword>
<dbReference type="OMA" id="DAYKRKC"/>
<dbReference type="AlphaFoldDB" id="H3C7X6"/>
<reference evidence="8" key="1">
    <citation type="journal article" date="2004" name="Nature">
        <title>Genome duplication in the teleost fish Tetraodon nigroviridis reveals the early vertebrate proto-karyotype.</title>
        <authorList>
            <person name="Jaillon O."/>
            <person name="Aury J.-M."/>
            <person name="Brunet F."/>
            <person name="Petit J.-L."/>
            <person name="Stange-Thomann N."/>
            <person name="Mauceli E."/>
            <person name="Bouneau L."/>
            <person name="Fischer C."/>
            <person name="Ozouf-Costaz C."/>
            <person name="Bernot A."/>
            <person name="Nicaud S."/>
            <person name="Jaffe D."/>
            <person name="Fisher S."/>
            <person name="Lutfalla G."/>
            <person name="Dossat C."/>
            <person name="Segurens B."/>
            <person name="Dasilva C."/>
            <person name="Salanoubat M."/>
            <person name="Levy M."/>
            <person name="Boudet N."/>
            <person name="Castellano S."/>
            <person name="Anthouard V."/>
            <person name="Jubin C."/>
            <person name="Castelli V."/>
            <person name="Katinka M."/>
            <person name="Vacherie B."/>
            <person name="Biemont C."/>
            <person name="Skalli Z."/>
            <person name="Cattolico L."/>
            <person name="Poulain J."/>
            <person name="De Berardinis V."/>
            <person name="Cruaud C."/>
            <person name="Duprat S."/>
            <person name="Brottier P."/>
            <person name="Coutanceau J.-P."/>
            <person name="Gouzy J."/>
            <person name="Parra G."/>
            <person name="Lardier G."/>
            <person name="Chapple C."/>
            <person name="McKernan K.J."/>
            <person name="McEwan P."/>
            <person name="Bosak S."/>
            <person name="Kellis M."/>
            <person name="Volff J.-N."/>
            <person name="Guigo R."/>
            <person name="Zody M.C."/>
            <person name="Mesirov J."/>
            <person name="Lindblad-Toh K."/>
            <person name="Birren B."/>
            <person name="Nusbaum C."/>
            <person name="Kahn D."/>
            <person name="Robinson-Rechavi M."/>
            <person name="Laudet V."/>
            <person name="Schachter V."/>
            <person name="Quetier F."/>
            <person name="Saurin W."/>
            <person name="Scarpelli C."/>
            <person name="Wincker P."/>
            <person name="Lander E.S."/>
            <person name="Weissenbach J."/>
            <person name="Roest Crollius H."/>
        </authorList>
    </citation>
    <scope>NUCLEOTIDE SEQUENCE [LARGE SCALE GENOMIC DNA]</scope>
</reference>
<dbReference type="FunCoup" id="H3C7X6">
    <property type="interactions" value="249"/>
</dbReference>
<evidence type="ECO:0000313" key="8">
    <source>
        <dbReference type="Proteomes" id="UP000007303"/>
    </source>
</evidence>
<keyword evidence="3 5" id="KW-0175">Coiled coil</keyword>
<accession>H3C7X6</accession>
<reference evidence="7" key="3">
    <citation type="submission" date="2025-09" db="UniProtKB">
        <authorList>
            <consortium name="Ensembl"/>
        </authorList>
    </citation>
    <scope>IDENTIFICATION</scope>
</reference>
<feature type="coiled-coil region" evidence="5">
    <location>
        <begin position="185"/>
        <end position="272"/>
    </location>
</feature>
<dbReference type="HOGENOM" id="CLU_020145_1_0_1"/>
<dbReference type="GO" id="GO:0097539">
    <property type="term" value="C:ciliary transition fiber"/>
    <property type="evidence" value="ECO:0007669"/>
    <property type="project" value="TreeGrafter"/>
</dbReference>
<feature type="region of interest" description="Disordered" evidence="6">
    <location>
        <begin position="463"/>
        <end position="483"/>
    </location>
</feature>
<dbReference type="PANTHER" id="PTHR23170">
    <property type="entry name" value="NY-REN-58 ANTIGEN"/>
    <property type="match status" value="1"/>
</dbReference>
<dbReference type="Proteomes" id="UP000007303">
    <property type="component" value="Unassembled WGS sequence"/>
</dbReference>
<sequence length="667" mass="78458">GREGELQKMLIEERIHSENFRTKYYSLKEETTRLQEEFIQAQDEIKHLLSDRQSLQDTMSLQMVELQRSLLAKTKEAEELRQQTMSPLQQEMLKVEQEMLKAGLQQEINLLLREMCRQLEEEVEKYRSGYNQVRYECIGLQSQLEQQRGEHAHGLESQRLLHQAETSVLQKDKEELVARLQGFLLRSDEKKLEALLKERVQLKVRLQGLEAEVAELHAQKESLSQQAENAQSVQNRQLTESQALLKSLEAERESMRLQLEKVREELELSNEENCQLSRQLHGAERQVSSLTCQIENLRFSHKQEVNSIKVDFTLSQGELEKERNKLQGQIEGGSHLTEIITRSNVIAPPVLLHLFEREMCRKVQSVRDEEFRKTVQLQQEKLDLENRLSSVQQQTSLKAAATKERLAEWEERLSDAKHREVSASQELQDLRTKVQQQSSQILELERFKGDLVELQRRNDRLDEQLRKASSSEEEQRKRSNKELQETLERVREELKTTQVQAERVQQEAERKLQDCQTEWTEERRNLRQKYSEAKEKMQRAAAAQKKRKTLTETKERKLQNKIQLLEAQLETLELEVSAAKRNLSFCEQAHKRKIKDLLRRHREFQSVLFEGGFKDVPRITTSSIRPFDPRAEELPPNTPAEQHQEIDELWRRTDHPEQLEELATVPA</sequence>
<keyword evidence="8" id="KW-1185">Reference proteome</keyword>
<dbReference type="Ensembl" id="ENSTNIT00000004487.1">
    <property type="protein sequence ID" value="ENSTNIP00000004348.1"/>
    <property type="gene ID" value="ENSTNIG00000001953.1"/>
</dbReference>
<evidence type="ECO:0000256" key="2">
    <source>
        <dbReference type="ARBA" id="ARBA00022490"/>
    </source>
</evidence>
<feature type="region of interest" description="Disordered" evidence="6">
    <location>
        <begin position="620"/>
        <end position="667"/>
    </location>
</feature>
<dbReference type="GO" id="GO:0005794">
    <property type="term" value="C:Golgi apparatus"/>
    <property type="evidence" value="ECO:0007669"/>
    <property type="project" value="TreeGrafter"/>
</dbReference>
<protein>
    <submittedName>
        <fullName evidence="7">Centrosomal protein 83</fullName>
    </submittedName>
</protein>
<dbReference type="STRING" id="99883.ENSTNIP00000004348"/>
<dbReference type="PANTHER" id="PTHR23170:SF2">
    <property type="entry name" value="CENTROSOMAL PROTEIN OF 83 KDA"/>
    <property type="match status" value="1"/>
</dbReference>
<dbReference type="GO" id="GO:0060271">
    <property type="term" value="P:cilium assembly"/>
    <property type="evidence" value="ECO:0007669"/>
    <property type="project" value="Ensembl"/>
</dbReference>
<keyword evidence="4" id="KW-0206">Cytoskeleton</keyword>
<proteinExistence type="predicted"/>
<feature type="compositionally biased region" description="Basic and acidic residues" evidence="6">
    <location>
        <begin position="642"/>
        <end position="658"/>
    </location>
</feature>
<dbReference type="GO" id="GO:0005813">
    <property type="term" value="C:centrosome"/>
    <property type="evidence" value="ECO:0007669"/>
    <property type="project" value="UniProtKB-SubCell"/>
</dbReference>
<evidence type="ECO:0000256" key="6">
    <source>
        <dbReference type="SAM" id="MobiDB-lite"/>
    </source>
</evidence>
<organism evidence="7 8">
    <name type="scientific">Tetraodon nigroviridis</name>
    <name type="common">Spotted green pufferfish</name>
    <name type="synonym">Chelonodon nigroviridis</name>
    <dbReference type="NCBI Taxonomy" id="99883"/>
    <lineage>
        <taxon>Eukaryota</taxon>
        <taxon>Metazoa</taxon>
        <taxon>Chordata</taxon>
        <taxon>Craniata</taxon>
        <taxon>Vertebrata</taxon>
        <taxon>Euteleostomi</taxon>
        <taxon>Actinopterygii</taxon>
        <taxon>Neopterygii</taxon>
        <taxon>Teleostei</taxon>
        <taxon>Neoteleostei</taxon>
        <taxon>Acanthomorphata</taxon>
        <taxon>Eupercaria</taxon>
        <taxon>Tetraodontiformes</taxon>
        <taxon>Tetradontoidea</taxon>
        <taxon>Tetraodontidae</taxon>
        <taxon>Tetraodon</taxon>
    </lineage>
</organism>